<dbReference type="PROSITE" id="PS51375">
    <property type="entry name" value="PPR"/>
    <property type="match status" value="1"/>
</dbReference>
<proteinExistence type="predicted"/>
<dbReference type="PANTHER" id="PTHR47447">
    <property type="entry name" value="OS03G0856100 PROTEIN"/>
    <property type="match status" value="1"/>
</dbReference>
<evidence type="ECO:0000313" key="5">
    <source>
        <dbReference type="Proteomes" id="UP000604046"/>
    </source>
</evidence>
<dbReference type="OrthoDB" id="2139606at2759"/>
<keyword evidence="1" id="KW-0677">Repeat</keyword>
<dbReference type="Gene3D" id="1.25.40.10">
    <property type="entry name" value="Tetratricopeptide repeat domain"/>
    <property type="match status" value="3"/>
</dbReference>
<dbReference type="InterPro" id="IPR011990">
    <property type="entry name" value="TPR-like_helical_dom_sf"/>
</dbReference>
<feature type="region of interest" description="Disordered" evidence="3">
    <location>
        <begin position="1270"/>
        <end position="1289"/>
    </location>
</feature>
<dbReference type="PANTHER" id="PTHR47447:SF17">
    <property type="entry name" value="OS12G0638900 PROTEIN"/>
    <property type="match status" value="1"/>
</dbReference>
<dbReference type="EMBL" id="CAJNDS010002131">
    <property type="protein sequence ID" value="CAE7344029.1"/>
    <property type="molecule type" value="Genomic_DNA"/>
</dbReference>
<protein>
    <submittedName>
        <fullName evidence="4">MEE40 protein</fullName>
    </submittedName>
</protein>
<dbReference type="Proteomes" id="UP000604046">
    <property type="component" value="Unassembled WGS sequence"/>
</dbReference>
<evidence type="ECO:0000256" key="2">
    <source>
        <dbReference type="PROSITE-ProRule" id="PRU00708"/>
    </source>
</evidence>
<keyword evidence="5" id="KW-1185">Reference proteome</keyword>
<organism evidence="4 5">
    <name type="scientific">Symbiodinium natans</name>
    <dbReference type="NCBI Taxonomy" id="878477"/>
    <lineage>
        <taxon>Eukaryota</taxon>
        <taxon>Sar</taxon>
        <taxon>Alveolata</taxon>
        <taxon>Dinophyceae</taxon>
        <taxon>Suessiales</taxon>
        <taxon>Symbiodiniaceae</taxon>
        <taxon>Symbiodinium</taxon>
    </lineage>
</organism>
<comment type="caution">
    <text evidence="4">The sequence shown here is derived from an EMBL/GenBank/DDBJ whole genome shotgun (WGS) entry which is preliminary data.</text>
</comment>
<evidence type="ECO:0000313" key="4">
    <source>
        <dbReference type="EMBL" id="CAE7344029.1"/>
    </source>
</evidence>
<dbReference type="InterPro" id="IPR002885">
    <property type="entry name" value="PPR_rpt"/>
</dbReference>
<accession>A0A812P3R3</accession>
<feature type="repeat" description="PPR" evidence="2">
    <location>
        <begin position="104"/>
        <end position="138"/>
    </location>
</feature>
<sequence>MALAGGSGSSDGLQRLPAGATALSALPQLIKSRQLHDILDQPAQRRGRQLAELMSVISREPGRLRLQRSAYTKLLRALGTGKRKMWREAIFLLWKCRDFLVNEDAVMYNTVLQTCAEGAQWQRSLLILNEMLVYGPFPDVVSFNSALGALARASIWTRALHLLGALPVVGLTPSARTMSTAAKACTGANEVSKACELVHDMTRQSVPANNVVRTVLVQALSVQSDWQQCLEQVRLLRSGAEGFIPAEEPDARLLTTAAVACGRCHEWQQALGLLAEADWHAMRDIGFRSAVERACIEAGQHGIAEAVRRSRPEAAKAWRGAPEIITRRARLAKAAANVAEAAHTGNWPEAVRAVEDVWQNGRAPNGALLREAIEVCGEQAWEWALELLERARERGPPVTPALVDTVIGCLRHAWRSALDVLEDMARRQLQRTLFSYTRCLSACAEGVARLEAAGATDARPWRFGVALLAEAQDAGIQEDVMMDNTLMRCFSKRWQQGVHLLHGMEMLRLEPSVATRAAAARLLGQGAPEQVPALLRQLAMEAPETELAAVYNAALSGLQAARRWQQALCIVEMYLAEAAAGKWRPDPTCATNAMTACAVASAWPAALALFSDLERMQIEKDVVVVSCALRALQNGQKWEEAVELLRSVSGQGLELTLKTRHALLACCAEAGRWEMSLATLEELGSLGDDAIPESFNIVLGALQRTGSKWPRCLHLFEEIPARTSRPPNFISYRVMLEDCSAVRLWEGLEQPNLEVMDTTVMDCGGNWGRPTTPAQVHGTPGNLSLTGSELLLFRHIVVEFSPQAKSPAQAALLRASLEAAVQQGAPPRCLEATGPNFFLLFPLADAQFGQPNYAALESVLFHHPAASVLIIGLEQGAPLFQAYQREGYCVATLQTDLPALGKELVAAVGGEHASSVDTFLASHGQPKTEAALIRLFNAVLLALQVVDGGTSLPMDGILLNPWDFALPLNLSLPSTGVFLEKLEATDTALPWALQAEDFERSWLPRSYFDRSDGGTSVCLDALCPRTLPRGSSFARRLLVMLLTGRLEQEGLDISQYATMLYRTYVGQRPSQAPFQVGDVDFDHEMVLLPYWLHVQPHFADGWKDYGGTDSDLTQYSDLYQPRHMRAMADWSLISTARLWLPLSYGPASARQALPGSVVDLALRHFTLDLAPRPFKKKTFQNGRKRQKPRVKRLRSPADATAENTAFIDEVYTARGQPVYREGALPGPVGGFRTFREVRLVGFENQGLSWRVTVHASTNLRFFCRAEHRRQGLGGPSSSQSRSCQAGLRQAASQGGEESVVFETCGSPAEVNAAVSLLAYHPMPSTTSVVVAEPRRDARLTAEELEAHFGLLRISASTAGAGCSSETGPVASQVQLSALLDDVQEHITVVAHCAERCHLLDRLALSFREFYDHLPIIATCECAEDEGCTAPVPRAHPSVAHMTVLSVPYDFGLSRGKTLLIEMTQTEFVLVLDDDFTHSIHSCLECMLWKMRSRHYSLWKPFDILGFPVQEDERGFGAFRGRLRVTNQQLFLEPMVEELLPDGCIRVEICPMVFLGRTARMKTFQFQKDLRVGEHEQFFYSNAYQGVQVAVCFDSSFPHFRVNTMSAGYVKRRERMPQLMANAFEKLGFERARAMFLFRKYDHGRMEDYDELLDKTVPPWHVGHDTCGPPTAPPVPFAQLLAVVLTTADAVGQAFRSVLRSRSWLQRFGELAGAASLRWVFAVHPQADEAGLHNALQQEQDAHQDILVLPAATRLSPAATGQEATTDQLLQAFGLLRDFHFRWLLVTRHDVFVRPEGFLDELQRLEPAGRKVLGSWQPQQRSWRLDPHFFILPRDVFALISAPEVISRLAAHGPHSVFGDLSGLAAGVSAWMHAFDVERRQLQGAHARKDPALVCQVDTVTLHPVSPEELQALSHSPSSFQC</sequence>
<name>A0A812P3R3_9DINO</name>
<gene>
    <name evidence="4" type="primary">MEE40</name>
    <name evidence="4" type="ORF">SNAT2548_LOCUS18021</name>
</gene>
<reference evidence="4" key="1">
    <citation type="submission" date="2021-02" db="EMBL/GenBank/DDBJ databases">
        <authorList>
            <person name="Dougan E. K."/>
            <person name="Rhodes N."/>
            <person name="Thang M."/>
            <person name="Chan C."/>
        </authorList>
    </citation>
    <scope>NUCLEOTIDE SEQUENCE</scope>
</reference>
<evidence type="ECO:0000256" key="1">
    <source>
        <dbReference type="ARBA" id="ARBA00022737"/>
    </source>
</evidence>
<evidence type="ECO:0000256" key="3">
    <source>
        <dbReference type="SAM" id="MobiDB-lite"/>
    </source>
</evidence>